<sequence length="238" mass="26243">MSGWQHVAAIITAGGRGVRIGGDVPKQFLELNGKPILEHTLENFKTTGLLDEVVLVVPADSVTQVEQDYKRFDGWLTRVVAGGSERQDSVGNGLDALGPEADIVLVHDGVRPFVTYEMLYQSIETAHAEGGAICAIPVSDTLKRADEKGVVSETVDRQGLWRMQTPQTFSRPVLKEAFDQARSDGFYGTDEGMLVERIGRPVKLVTGSEFNIKITRPEDLVLGQRIAAFWQDYVRQTQ</sequence>
<keyword evidence="5 7" id="KW-0548">Nucleotidyltransferase</keyword>
<comment type="function">
    <text evidence="7">Catalyzes the formation of 4-diphosphocytidyl-2-C-methyl-D-erythritol from CTP and 2-C-methyl-D-erythritol 4-phosphate (MEP).</text>
</comment>
<evidence type="ECO:0000256" key="4">
    <source>
        <dbReference type="ARBA" id="ARBA00022679"/>
    </source>
</evidence>
<organism evidence="8 9">
    <name type="scientific">Candidatus Nitronauta litoralis</name>
    <dbReference type="NCBI Taxonomy" id="2705533"/>
    <lineage>
        <taxon>Bacteria</taxon>
        <taxon>Pseudomonadati</taxon>
        <taxon>Nitrospinota/Tectimicrobiota group</taxon>
        <taxon>Nitrospinota</taxon>
        <taxon>Nitrospinia</taxon>
        <taxon>Nitrospinales</taxon>
        <taxon>Nitrospinaceae</taxon>
        <taxon>Candidatus Nitronauta</taxon>
    </lineage>
</organism>
<dbReference type="NCBIfam" id="TIGR00453">
    <property type="entry name" value="ispD"/>
    <property type="match status" value="1"/>
</dbReference>
<feature type="site" description="Positions MEP for the nucleophilic attack" evidence="7">
    <location>
        <position position="213"/>
    </location>
</feature>
<dbReference type="UniPathway" id="UPA00056">
    <property type="reaction ID" value="UER00093"/>
</dbReference>
<dbReference type="Gene3D" id="3.90.550.10">
    <property type="entry name" value="Spore Coat Polysaccharide Biosynthesis Protein SpsA, Chain A"/>
    <property type="match status" value="1"/>
</dbReference>
<feature type="site" description="Transition state stabilizer" evidence="7">
    <location>
        <position position="26"/>
    </location>
</feature>
<keyword evidence="4 7" id="KW-0808">Transferase</keyword>
<protein>
    <recommendedName>
        <fullName evidence="7">2-C-methyl-D-erythritol 4-phosphate cytidylyltransferase</fullName>
        <ecNumber evidence="7">2.7.7.60</ecNumber>
    </recommendedName>
    <alternativeName>
        <fullName evidence="7">4-diphosphocytidyl-2C-methyl-D-erythritol synthase</fullName>
    </alternativeName>
    <alternativeName>
        <fullName evidence="7">MEP cytidylyltransferase</fullName>
        <shortName evidence="7">MCT</shortName>
    </alternativeName>
</protein>
<evidence type="ECO:0000256" key="5">
    <source>
        <dbReference type="ARBA" id="ARBA00022695"/>
    </source>
</evidence>
<dbReference type="PROSITE" id="PS01295">
    <property type="entry name" value="ISPD"/>
    <property type="match status" value="1"/>
</dbReference>
<dbReference type="PANTHER" id="PTHR32125:SF4">
    <property type="entry name" value="2-C-METHYL-D-ERYTHRITOL 4-PHOSPHATE CYTIDYLYLTRANSFERASE, CHLOROPLASTIC"/>
    <property type="match status" value="1"/>
</dbReference>
<dbReference type="Proteomes" id="UP000594688">
    <property type="component" value="Chromosome"/>
</dbReference>
<dbReference type="AlphaFoldDB" id="A0A7T0BWQ7"/>
<dbReference type="CDD" id="cd02516">
    <property type="entry name" value="CDP-ME_synthetase"/>
    <property type="match status" value="1"/>
</dbReference>
<evidence type="ECO:0000256" key="6">
    <source>
        <dbReference type="ARBA" id="ARBA00023229"/>
    </source>
</evidence>
<feature type="site" description="Positions MEP for the nucleophilic attack" evidence="7">
    <location>
        <position position="157"/>
    </location>
</feature>
<comment type="similarity">
    <text evidence="3 7">Belongs to the IspD/TarI cytidylyltransferase family. IspD subfamily.</text>
</comment>
<dbReference type="GO" id="GO:0050518">
    <property type="term" value="F:2-C-methyl-D-erythritol 4-phosphate cytidylyltransferase activity"/>
    <property type="evidence" value="ECO:0007669"/>
    <property type="project" value="UniProtKB-UniRule"/>
</dbReference>
<dbReference type="PANTHER" id="PTHR32125">
    <property type="entry name" value="2-C-METHYL-D-ERYTHRITOL 4-PHOSPHATE CYTIDYLYLTRANSFERASE, CHLOROPLASTIC"/>
    <property type="match status" value="1"/>
</dbReference>
<dbReference type="FunFam" id="3.90.550.10:FF:000003">
    <property type="entry name" value="2-C-methyl-D-erythritol 4-phosphate cytidylyltransferase"/>
    <property type="match status" value="1"/>
</dbReference>
<dbReference type="InterPro" id="IPR034683">
    <property type="entry name" value="IspD/TarI"/>
</dbReference>
<evidence type="ECO:0000313" key="8">
    <source>
        <dbReference type="EMBL" id="QPJ61897.1"/>
    </source>
</evidence>
<name>A0A7T0BWQ7_9BACT</name>
<evidence type="ECO:0000313" key="9">
    <source>
        <dbReference type="Proteomes" id="UP000594688"/>
    </source>
</evidence>
<accession>A0A7T0BWQ7</accession>
<dbReference type="EMBL" id="CP048685">
    <property type="protein sequence ID" value="QPJ61897.1"/>
    <property type="molecule type" value="Genomic_DNA"/>
</dbReference>
<proteinExistence type="inferred from homology"/>
<evidence type="ECO:0000256" key="7">
    <source>
        <dbReference type="HAMAP-Rule" id="MF_00108"/>
    </source>
</evidence>
<comment type="pathway">
    <text evidence="2 7">Isoprenoid biosynthesis; isopentenyl diphosphate biosynthesis via DXP pathway; isopentenyl diphosphate from 1-deoxy-D-xylulose 5-phosphate: step 2/6.</text>
</comment>
<dbReference type="InterPro" id="IPR001228">
    <property type="entry name" value="IspD"/>
</dbReference>
<dbReference type="HAMAP" id="MF_00108">
    <property type="entry name" value="IspD"/>
    <property type="match status" value="1"/>
</dbReference>
<dbReference type="InterPro" id="IPR050088">
    <property type="entry name" value="IspD/TarI_cytidylyltransf_bact"/>
</dbReference>
<gene>
    <name evidence="7 8" type="primary">ispD</name>
    <name evidence="8" type="ORF">G3M70_08430</name>
</gene>
<comment type="catalytic activity">
    <reaction evidence="1 7">
        <text>2-C-methyl-D-erythritol 4-phosphate + CTP + H(+) = 4-CDP-2-C-methyl-D-erythritol + diphosphate</text>
        <dbReference type="Rhea" id="RHEA:13429"/>
        <dbReference type="ChEBI" id="CHEBI:15378"/>
        <dbReference type="ChEBI" id="CHEBI:33019"/>
        <dbReference type="ChEBI" id="CHEBI:37563"/>
        <dbReference type="ChEBI" id="CHEBI:57823"/>
        <dbReference type="ChEBI" id="CHEBI:58262"/>
        <dbReference type="EC" id="2.7.7.60"/>
    </reaction>
</comment>
<dbReference type="EC" id="2.7.7.60" evidence="7"/>
<evidence type="ECO:0000256" key="3">
    <source>
        <dbReference type="ARBA" id="ARBA00009789"/>
    </source>
</evidence>
<dbReference type="GO" id="GO:0019288">
    <property type="term" value="P:isopentenyl diphosphate biosynthetic process, methylerythritol 4-phosphate pathway"/>
    <property type="evidence" value="ECO:0007669"/>
    <property type="project" value="UniProtKB-UniRule"/>
</dbReference>
<dbReference type="InterPro" id="IPR018294">
    <property type="entry name" value="ISPD_synthase_CS"/>
</dbReference>
<keyword evidence="6 7" id="KW-0414">Isoprene biosynthesis</keyword>
<reference evidence="8 9" key="1">
    <citation type="submission" date="2020-02" db="EMBL/GenBank/DDBJ databases">
        <title>Genomic and physiological characterization of two novel Nitrospinaceae genera.</title>
        <authorList>
            <person name="Mueller A.J."/>
            <person name="Jung M.-Y."/>
            <person name="Strachan C.R."/>
            <person name="Herbold C.W."/>
            <person name="Kirkegaard R.H."/>
            <person name="Daims H."/>
        </authorList>
    </citation>
    <scope>NUCLEOTIDE SEQUENCE [LARGE SCALE GENOMIC DNA]</scope>
    <source>
        <strain evidence="8">EB</strain>
    </source>
</reference>
<dbReference type="InterPro" id="IPR029044">
    <property type="entry name" value="Nucleotide-diphossugar_trans"/>
</dbReference>
<feature type="site" description="Transition state stabilizer" evidence="7">
    <location>
        <position position="19"/>
    </location>
</feature>
<evidence type="ECO:0000256" key="2">
    <source>
        <dbReference type="ARBA" id="ARBA00004787"/>
    </source>
</evidence>
<dbReference type="KEGG" id="nli:G3M70_08430"/>
<dbReference type="SUPFAM" id="SSF53448">
    <property type="entry name" value="Nucleotide-diphospho-sugar transferases"/>
    <property type="match status" value="1"/>
</dbReference>
<evidence type="ECO:0000256" key="1">
    <source>
        <dbReference type="ARBA" id="ARBA00001282"/>
    </source>
</evidence>
<dbReference type="Pfam" id="PF01128">
    <property type="entry name" value="IspD"/>
    <property type="match status" value="1"/>
</dbReference>